<sequence length="165" mass="18681">MSSGSIRIYPLQPDDPGLTSMQACWSLSVHNNQYGLLRHVRCSHDDLFVLTAADDGNILSFYLRRPEELQRHQAQVPSPRAGVEAEALAPDIQDPAAYSIKTAKQKLEEDILRQKAELVVAGKQRRLAELQEKFQQVLMDNQNLPEHVRLTPEELQLDPVFNELA</sequence>
<evidence type="ECO:0000256" key="8">
    <source>
        <dbReference type="ARBA" id="ARBA00023273"/>
    </source>
</evidence>
<organism evidence="9 10">
    <name type="scientific">Austrofundulus limnaeus</name>
    <name type="common">Annual killifish</name>
    <dbReference type="NCBI Taxonomy" id="52670"/>
    <lineage>
        <taxon>Eukaryota</taxon>
        <taxon>Metazoa</taxon>
        <taxon>Chordata</taxon>
        <taxon>Craniata</taxon>
        <taxon>Vertebrata</taxon>
        <taxon>Euteleostomi</taxon>
        <taxon>Actinopterygii</taxon>
        <taxon>Neopterygii</taxon>
        <taxon>Teleostei</taxon>
        <taxon>Neoteleostei</taxon>
        <taxon>Acanthomorphata</taxon>
        <taxon>Ovalentaria</taxon>
        <taxon>Atherinomorphae</taxon>
        <taxon>Cyprinodontiformes</taxon>
        <taxon>Rivulidae</taxon>
        <taxon>Austrofundulus</taxon>
    </lineage>
</organism>
<protein>
    <submittedName>
        <fullName evidence="10">Cilia- and flagella-associated protein 44</fullName>
    </submittedName>
</protein>
<evidence type="ECO:0000256" key="2">
    <source>
        <dbReference type="ARBA" id="ARBA00004245"/>
    </source>
</evidence>
<comment type="subcellular location">
    <subcellularLocation>
        <location evidence="1">Cell projection</location>
        <location evidence="1">Cilium</location>
    </subcellularLocation>
    <subcellularLocation>
        <location evidence="2">Cytoplasm</location>
        <location evidence="2">Cytoskeleton</location>
    </subcellularLocation>
</comment>
<keyword evidence="5" id="KW-0677">Repeat</keyword>
<dbReference type="AlphaFoldDB" id="A0A2I4ALP8"/>
<reference evidence="10" key="1">
    <citation type="submission" date="2025-08" db="UniProtKB">
        <authorList>
            <consortium name="RefSeq"/>
        </authorList>
    </citation>
    <scope>IDENTIFICATION</scope>
</reference>
<evidence type="ECO:0000313" key="9">
    <source>
        <dbReference type="Proteomes" id="UP000192220"/>
    </source>
</evidence>
<dbReference type="InterPro" id="IPR036322">
    <property type="entry name" value="WD40_repeat_dom_sf"/>
</dbReference>
<keyword evidence="10" id="KW-0282">Flagellum</keyword>
<keyword evidence="6" id="KW-0175">Coiled coil</keyword>
<evidence type="ECO:0000256" key="6">
    <source>
        <dbReference type="ARBA" id="ARBA00023054"/>
    </source>
</evidence>
<keyword evidence="8" id="KW-0966">Cell projection</keyword>
<name>A0A2I4ALP8_AUSLI</name>
<dbReference type="InParanoid" id="A0A2I4ALP8"/>
<gene>
    <name evidence="10" type="primary">LOC106512285</name>
</gene>
<evidence type="ECO:0000313" key="10">
    <source>
        <dbReference type="RefSeq" id="XP_013856396.1"/>
    </source>
</evidence>
<dbReference type="PANTHER" id="PTHR14885">
    <property type="entry name" value="CILIA- AND FLAGELLA-ASSOCIATED PROTEIN 43-RELATED"/>
    <property type="match status" value="1"/>
</dbReference>
<dbReference type="STRING" id="52670.A0A2I4ALP8"/>
<dbReference type="KEGG" id="alim:106512285"/>
<dbReference type="GO" id="GO:0005929">
    <property type="term" value="C:cilium"/>
    <property type="evidence" value="ECO:0007669"/>
    <property type="project" value="UniProtKB-SubCell"/>
</dbReference>
<dbReference type="Proteomes" id="UP000192220">
    <property type="component" value="Unplaced"/>
</dbReference>
<dbReference type="GO" id="GO:0005856">
    <property type="term" value="C:cytoskeleton"/>
    <property type="evidence" value="ECO:0007669"/>
    <property type="project" value="UniProtKB-SubCell"/>
</dbReference>
<dbReference type="OrthoDB" id="1935234at2759"/>
<keyword evidence="7" id="KW-0206">Cytoskeleton</keyword>
<dbReference type="GeneID" id="106512285"/>
<evidence type="ECO:0000256" key="7">
    <source>
        <dbReference type="ARBA" id="ARBA00023212"/>
    </source>
</evidence>
<feature type="non-terminal residue" evidence="10">
    <location>
        <position position="165"/>
    </location>
</feature>
<keyword evidence="10" id="KW-0969">Cilium</keyword>
<evidence type="ECO:0000256" key="1">
    <source>
        <dbReference type="ARBA" id="ARBA00004138"/>
    </source>
</evidence>
<dbReference type="RefSeq" id="XP_013856396.1">
    <property type="nucleotide sequence ID" value="XM_014000942.1"/>
</dbReference>
<keyword evidence="4" id="KW-0853">WD repeat</keyword>
<proteinExistence type="predicted"/>
<evidence type="ECO:0000256" key="5">
    <source>
        <dbReference type="ARBA" id="ARBA00022737"/>
    </source>
</evidence>
<dbReference type="PANTHER" id="PTHR14885:SF3">
    <property type="entry name" value="CILIA- AND FLAGELLA-ASSOCIATED PROTEIN 44"/>
    <property type="match status" value="1"/>
</dbReference>
<accession>A0A2I4ALP8</accession>
<keyword evidence="3" id="KW-0963">Cytoplasm</keyword>
<evidence type="ECO:0000256" key="4">
    <source>
        <dbReference type="ARBA" id="ARBA00022574"/>
    </source>
</evidence>
<evidence type="ECO:0000256" key="3">
    <source>
        <dbReference type="ARBA" id="ARBA00022490"/>
    </source>
</evidence>
<dbReference type="SUPFAM" id="SSF50978">
    <property type="entry name" value="WD40 repeat-like"/>
    <property type="match status" value="1"/>
</dbReference>
<keyword evidence="9" id="KW-1185">Reference proteome</keyword>